<gene>
    <name evidence="3" type="ORF">AVEN_61541_1</name>
</gene>
<evidence type="ECO:0000313" key="4">
    <source>
        <dbReference type="Proteomes" id="UP000499080"/>
    </source>
</evidence>
<feature type="chain" id="PRO_5021391439" evidence="2">
    <location>
        <begin position="20"/>
        <end position="84"/>
    </location>
</feature>
<comment type="caution">
    <text evidence="3">The sequence shown here is derived from an EMBL/GenBank/DDBJ whole genome shotgun (WGS) entry which is preliminary data.</text>
</comment>
<reference evidence="3 4" key="1">
    <citation type="journal article" date="2019" name="Sci. Rep.">
        <title>Orb-weaving spider Araneus ventricosus genome elucidates the spidroin gene catalogue.</title>
        <authorList>
            <person name="Kono N."/>
            <person name="Nakamura H."/>
            <person name="Ohtoshi R."/>
            <person name="Moran D.A.P."/>
            <person name="Shinohara A."/>
            <person name="Yoshida Y."/>
            <person name="Fujiwara M."/>
            <person name="Mori M."/>
            <person name="Tomita M."/>
            <person name="Arakawa K."/>
        </authorList>
    </citation>
    <scope>NUCLEOTIDE SEQUENCE [LARGE SCALE GENOMIC DNA]</scope>
</reference>
<keyword evidence="1" id="KW-1133">Transmembrane helix</keyword>
<feature type="signal peptide" evidence="2">
    <location>
        <begin position="1"/>
        <end position="19"/>
    </location>
</feature>
<protein>
    <submittedName>
        <fullName evidence="3">Uncharacterized protein</fullName>
    </submittedName>
</protein>
<accession>A0A4Y2ME01</accession>
<evidence type="ECO:0000256" key="2">
    <source>
        <dbReference type="SAM" id="SignalP"/>
    </source>
</evidence>
<name>A0A4Y2ME01_ARAVE</name>
<dbReference type="EMBL" id="BGPR01007232">
    <property type="protein sequence ID" value="GBN25351.1"/>
    <property type="molecule type" value="Genomic_DNA"/>
</dbReference>
<sequence length="84" mass="9032">RRQVPFVGLLAITASTCLTAPSSVAVFALSNQLATEPVLLNFMISFATMSWVIGVLCIALEVRSTMTVGTIPSQQNNVNPFFLD</sequence>
<dbReference type="AlphaFoldDB" id="A0A4Y2ME01"/>
<keyword evidence="4" id="KW-1185">Reference proteome</keyword>
<evidence type="ECO:0000256" key="1">
    <source>
        <dbReference type="SAM" id="Phobius"/>
    </source>
</evidence>
<dbReference type="Proteomes" id="UP000499080">
    <property type="component" value="Unassembled WGS sequence"/>
</dbReference>
<evidence type="ECO:0000313" key="3">
    <source>
        <dbReference type="EMBL" id="GBN25351.1"/>
    </source>
</evidence>
<keyword evidence="1" id="KW-0812">Transmembrane</keyword>
<keyword evidence="2" id="KW-0732">Signal</keyword>
<proteinExistence type="predicted"/>
<feature type="transmembrane region" description="Helical" evidence="1">
    <location>
        <begin position="38"/>
        <end position="60"/>
    </location>
</feature>
<feature type="non-terminal residue" evidence="3">
    <location>
        <position position="1"/>
    </location>
</feature>
<organism evidence="3 4">
    <name type="scientific">Araneus ventricosus</name>
    <name type="common">Orbweaver spider</name>
    <name type="synonym">Epeira ventricosa</name>
    <dbReference type="NCBI Taxonomy" id="182803"/>
    <lineage>
        <taxon>Eukaryota</taxon>
        <taxon>Metazoa</taxon>
        <taxon>Ecdysozoa</taxon>
        <taxon>Arthropoda</taxon>
        <taxon>Chelicerata</taxon>
        <taxon>Arachnida</taxon>
        <taxon>Araneae</taxon>
        <taxon>Araneomorphae</taxon>
        <taxon>Entelegynae</taxon>
        <taxon>Araneoidea</taxon>
        <taxon>Araneidae</taxon>
        <taxon>Araneus</taxon>
    </lineage>
</organism>
<keyword evidence="1" id="KW-0472">Membrane</keyword>